<evidence type="ECO:0000256" key="5">
    <source>
        <dbReference type="ARBA" id="ARBA00049288"/>
    </source>
</evidence>
<organism evidence="9 10">
    <name type="scientific">Caldiarchaeum subterraneum</name>
    <dbReference type="NCBI Taxonomy" id="311458"/>
    <lineage>
        <taxon>Archaea</taxon>
        <taxon>Nitrososphaerota</taxon>
        <taxon>Candidatus Caldarchaeales</taxon>
        <taxon>Candidatus Caldarchaeaceae</taxon>
        <taxon>Candidatus Caldarchaeum</taxon>
    </lineage>
</organism>
<evidence type="ECO:0000256" key="1">
    <source>
        <dbReference type="ARBA" id="ARBA00005163"/>
    </source>
</evidence>
<dbReference type="CDD" id="cd06118">
    <property type="entry name" value="citrate_synt_like_1"/>
    <property type="match status" value="1"/>
</dbReference>
<dbReference type="AlphaFoldDB" id="A0A832ZXK1"/>
<dbReference type="Pfam" id="PF00285">
    <property type="entry name" value="Citrate_synt"/>
    <property type="match status" value="1"/>
</dbReference>
<dbReference type="InterPro" id="IPR002020">
    <property type="entry name" value="Citrate_synthase"/>
</dbReference>
<dbReference type="UniPathway" id="UPA00223"/>
<dbReference type="InterPro" id="IPR036969">
    <property type="entry name" value="Citrate_synthase_sf"/>
</dbReference>
<evidence type="ECO:0000256" key="6">
    <source>
        <dbReference type="PIRNR" id="PIRNR001369"/>
    </source>
</evidence>
<dbReference type="InterPro" id="IPR016142">
    <property type="entry name" value="Citrate_synth-like_lrg_a-sub"/>
</dbReference>
<evidence type="ECO:0000313" key="10">
    <source>
        <dbReference type="Proteomes" id="UP000608579"/>
    </source>
</evidence>
<dbReference type="InterPro" id="IPR016143">
    <property type="entry name" value="Citrate_synth-like_sm_a-sub"/>
</dbReference>
<comment type="catalytic activity">
    <reaction evidence="5 6">
        <text>oxaloacetate + acetyl-CoA + H2O = citrate + CoA + H(+)</text>
        <dbReference type="Rhea" id="RHEA:16845"/>
        <dbReference type="ChEBI" id="CHEBI:15377"/>
        <dbReference type="ChEBI" id="CHEBI:15378"/>
        <dbReference type="ChEBI" id="CHEBI:16452"/>
        <dbReference type="ChEBI" id="CHEBI:16947"/>
        <dbReference type="ChEBI" id="CHEBI:57287"/>
        <dbReference type="ChEBI" id="CHEBI:57288"/>
        <dbReference type="EC" id="2.3.3.16"/>
    </reaction>
</comment>
<feature type="active site" evidence="7">
    <location>
        <position position="315"/>
    </location>
</feature>
<reference evidence="9" key="1">
    <citation type="journal article" date="2020" name="ISME J.">
        <title>Gammaproteobacteria mediating utilization of methyl-, sulfur- and petroleum organic compounds in deep ocean hydrothermal plumes.</title>
        <authorList>
            <person name="Zhou Z."/>
            <person name="Liu Y."/>
            <person name="Pan J."/>
            <person name="Cron B.R."/>
            <person name="Toner B.M."/>
            <person name="Anantharaman K."/>
            <person name="Breier J.A."/>
            <person name="Dick G.J."/>
            <person name="Li M."/>
        </authorList>
    </citation>
    <scope>NUCLEOTIDE SEQUENCE</scope>
    <source>
        <strain evidence="9">SZUA-1515</strain>
    </source>
</reference>
<dbReference type="GO" id="GO:0036440">
    <property type="term" value="F:citrate synthase activity"/>
    <property type="evidence" value="ECO:0007669"/>
    <property type="project" value="UniProtKB-EC"/>
</dbReference>
<evidence type="ECO:0000256" key="8">
    <source>
        <dbReference type="RuleBase" id="RU000441"/>
    </source>
</evidence>
<dbReference type="EMBL" id="DQVM01000148">
    <property type="protein sequence ID" value="HIQ30396.1"/>
    <property type="molecule type" value="Genomic_DNA"/>
</dbReference>
<protein>
    <recommendedName>
        <fullName evidence="6 8">Citrate synthase</fullName>
        <ecNumber evidence="6">2.3.3.16</ecNumber>
    </recommendedName>
</protein>
<dbReference type="EC" id="2.3.3.16" evidence="6"/>
<dbReference type="PANTHER" id="PTHR11739:SF4">
    <property type="entry name" value="CITRATE SYNTHASE, PEROXISOMAL"/>
    <property type="match status" value="1"/>
</dbReference>
<dbReference type="GO" id="GO:0005975">
    <property type="term" value="P:carbohydrate metabolic process"/>
    <property type="evidence" value="ECO:0007669"/>
    <property type="project" value="TreeGrafter"/>
</dbReference>
<name>A0A832ZXK1_CALS0</name>
<dbReference type="PRINTS" id="PR00143">
    <property type="entry name" value="CITRTSNTHASE"/>
</dbReference>
<dbReference type="PANTHER" id="PTHR11739">
    <property type="entry name" value="CITRATE SYNTHASE"/>
    <property type="match status" value="1"/>
</dbReference>
<dbReference type="Proteomes" id="UP000608579">
    <property type="component" value="Unassembled WGS sequence"/>
</dbReference>
<comment type="pathway">
    <text evidence="1">Carbohydrate metabolism; tricarboxylic acid cycle.</text>
</comment>
<dbReference type="GO" id="GO:0006099">
    <property type="term" value="P:tricarboxylic acid cycle"/>
    <property type="evidence" value="ECO:0007669"/>
    <property type="project" value="UniProtKB-UniPathway"/>
</dbReference>
<dbReference type="NCBIfam" id="TIGR01800">
    <property type="entry name" value="cit_synth_II"/>
    <property type="match status" value="1"/>
</dbReference>
<sequence length="379" mass="43413">MLYVSSQQYSPGLENVIAATSSICTLDLERHVIVLRGYNLVELATKTTYEDVAYLTLYGHLPNRREYMEFTSRLREYRDIPKEVVEILEKMSRDSHPLLMMKAAVATLAAYDPELEDNSLEANFRKAERIIAKLATVTAAAYNIPNGRGYIRPKNDLPHTSNLFYMITGREPNDLEARIFEQSFTMYIEHELAVSTFAARVVASSMTDMYGAVISALAALKGPLHGRANEMAAKMIIEISSPENAEKYIQRILDRRERVMGFGHRVYRRGIDPRAEKCREMLKELSDAKGSNYYEIVERVVEIMQAKKNLYPNVDFYIGPLYHLLGIPIELYTPIFAASRIAGWTAHIAEQQANNRLFRPRARYEGPRDLKFIPLDERE</sequence>
<proteinExistence type="inferred from homology"/>
<dbReference type="InterPro" id="IPR011278">
    <property type="entry name" value="2-MeCitrate/Citrate_synth_II"/>
</dbReference>
<dbReference type="InterPro" id="IPR019810">
    <property type="entry name" value="Citrate_synthase_AS"/>
</dbReference>
<dbReference type="Gene3D" id="1.10.230.10">
    <property type="entry name" value="Cytochrome P450-Terp, domain 2"/>
    <property type="match status" value="1"/>
</dbReference>
<evidence type="ECO:0000313" key="9">
    <source>
        <dbReference type="EMBL" id="HIQ30396.1"/>
    </source>
</evidence>
<dbReference type="InterPro" id="IPR024176">
    <property type="entry name" value="Citrate_synthase_bac-typ"/>
</dbReference>
<dbReference type="SUPFAM" id="SSF48256">
    <property type="entry name" value="Citrate synthase"/>
    <property type="match status" value="1"/>
</dbReference>
<accession>A0A832ZXK1</accession>
<keyword evidence="4 6" id="KW-0808">Transferase</keyword>
<dbReference type="PROSITE" id="PS00480">
    <property type="entry name" value="CITRATE_SYNTHASE"/>
    <property type="match status" value="1"/>
</dbReference>
<evidence type="ECO:0000256" key="4">
    <source>
        <dbReference type="ARBA" id="ARBA00022679"/>
    </source>
</evidence>
<keyword evidence="3" id="KW-0816">Tricarboxylic acid cycle</keyword>
<evidence type="ECO:0000256" key="2">
    <source>
        <dbReference type="ARBA" id="ARBA00010566"/>
    </source>
</evidence>
<dbReference type="GO" id="GO:0005737">
    <property type="term" value="C:cytoplasm"/>
    <property type="evidence" value="ECO:0007669"/>
    <property type="project" value="InterPro"/>
</dbReference>
<dbReference type="Gene3D" id="1.10.580.10">
    <property type="entry name" value="Citrate Synthase, domain 1"/>
    <property type="match status" value="1"/>
</dbReference>
<dbReference type="PIRSF" id="PIRSF001369">
    <property type="entry name" value="Citrate_synth"/>
    <property type="match status" value="1"/>
</dbReference>
<comment type="similarity">
    <text evidence="2 6 8">Belongs to the citrate synthase family.</text>
</comment>
<feature type="active site" evidence="7">
    <location>
        <position position="264"/>
    </location>
</feature>
<comment type="caution">
    <text evidence="9">The sequence shown here is derived from an EMBL/GenBank/DDBJ whole genome shotgun (WGS) entry which is preliminary data.</text>
</comment>
<evidence type="ECO:0000256" key="3">
    <source>
        <dbReference type="ARBA" id="ARBA00022532"/>
    </source>
</evidence>
<gene>
    <name evidence="9" type="ORF">EYH45_07535</name>
</gene>
<evidence type="ECO:0000256" key="7">
    <source>
        <dbReference type="PIRSR" id="PIRSR001369-1"/>
    </source>
</evidence>